<evidence type="ECO:0000313" key="1">
    <source>
        <dbReference type="EMBL" id="KAJ7228181.1"/>
    </source>
</evidence>
<keyword evidence="2" id="KW-1185">Reference proteome</keyword>
<dbReference type="AlphaFoldDB" id="A0AAD7E4W3"/>
<dbReference type="Proteomes" id="UP001219525">
    <property type="component" value="Unassembled WGS sequence"/>
</dbReference>
<gene>
    <name evidence="1" type="ORF">GGX14DRAFT_412174</name>
</gene>
<comment type="caution">
    <text evidence="1">The sequence shown here is derived from an EMBL/GenBank/DDBJ whole genome shotgun (WGS) entry which is preliminary data.</text>
</comment>
<sequence length="255" mass="28842">MAPLSRGAMRIVALPLLRPANATASKVPTFYSFRITPPPPKPKTITSRSLWMRWIPEEGLGKWTSHKASRTWADWGMAPTGTMRQRAFQLGERLMDRLDFEESNLKAIDLSIAPPLEVNGKTVEAVKDGEVPLLYPPMMLSGPQSLDHLRALVQERIPMHTRGVFVWIFFAVLSAPLKLIRIHNTKFPLLFLCLEVLVAPERKAPVLLWPHTKQRNRPETAERPERCVRQSYAPQENVEYLRRGLGPCAGLPSSP</sequence>
<dbReference type="GO" id="GO:1902600">
    <property type="term" value="P:proton transmembrane transport"/>
    <property type="evidence" value="ECO:0007669"/>
    <property type="project" value="TreeGrafter"/>
</dbReference>
<reference evidence="1" key="1">
    <citation type="submission" date="2023-03" db="EMBL/GenBank/DDBJ databases">
        <title>Massive genome expansion in bonnet fungi (Mycena s.s.) driven by repeated elements and novel gene families across ecological guilds.</title>
        <authorList>
            <consortium name="Lawrence Berkeley National Laboratory"/>
            <person name="Harder C.B."/>
            <person name="Miyauchi S."/>
            <person name="Viragh M."/>
            <person name="Kuo A."/>
            <person name="Thoen E."/>
            <person name="Andreopoulos B."/>
            <person name="Lu D."/>
            <person name="Skrede I."/>
            <person name="Drula E."/>
            <person name="Henrissat B."/>
            <person name="Morin E."/>
            <person name="Kohler A."/>
            <person name="Barry K."/>
            <person name="LaButti K."/>
            <person name="Morin E."/>
            <person name="Salamov A."/>
            <person name="Lipzen A."/>
            <person name="Mereny Z."/>
            <person name="Hegedus B."/>
            <person name="Baldrian P."/>
            <person name="Stursova M."/>
            <person name="Weitz H."/>
            <person name="Taylor A."/>
            <person name="Grigoriev I.V."/>
            <person name="Nagy L.G."/>
            <person name="Martin F."/>
            <person name="Kauserud H."/>
        </authorList>
    </citation>
    <scope>NUCLEOTIDE SEQUENCE</scope>
    <source>
        <strain evidence="1">9144</strain>
    </source>
</reference>
<proteinExistence type="predicted"/>
<evidence type="ECO:0000313" key="2">
    <source>
        <dbReference type="Proteomes" id="UP001219525"/>
    </source>
</evidence>
<dbReference type="PANTHER" id="PTHR28062">
    <property type="entry name" value="K+-H+ EXCHANGE-LIKE PROTEIN"/>
    <property type="match status" value="1"/>
</dbReference>
<dbReference type="PANTHER" id="PTHR28062:SF1">
    <property type="entry name" value="TRANSMEMBRANE PROTEIN"/>
    <property type="match status" value="1"/>
</dbReference>
<accession>A0AAD7E4W3</accession>
<dbReference type="Pfam" id="PF10173">
    <property type="entry name" value="Mit_KHE1"/>
    <property type="match status" value="1"/>
</dbReference>
<dbReference type="GO" id="GO:0005743">
    <property type="term" value="C:mitochondrial inner membrane"/>
    <property type="evidence" value="ECO:0007669"/>
    <property type="project" value="TreeGrafter"/>
</dbReference>
<name>A0AAD7E4W3_9AGAR</name>
<dbReference type="GO" id="GO:0006813">
    <property type="term" value="P:potassium ion transport"/>
    <property type="evidence" value="ECO:0007669"/>
    <property type="project" value="TreeGrafter"/>
</dbReference>
<organism evidence="1 2">
    <name type="scientific">Mycena pura</name>
    <dbReference type="NCBI Taxonomy" id="153505"/>
    <lineage>
        <taxon>Eukaryota</taxon>
        <taxon>Fungi</taxon>
        <taxon>Dikarya</taxon>
        <taxon>Basidiomycota</taxon>
        <taxon>Agaricomycotina</taxon>
        <taxon>Agaricomycetes</taxon>
        <taxon>Agaricomycetidae</taxon>
        <taxon>Agaricales</taxon>
        <taxon>Marasmiineae</taxon>
        <taxon>Mycenaceae</taxon>
        <taxon>Mycena</taxon>
    </lineage>
</organism>
<protein>
    <submittedName>
        <fullName evidence="1">Mitochondrial K+-H+ exchange-related-domain-containing protein</fullName>
    </submittedName>
</protein>
<dbReference type="InterPro" id="IPR018786">
    <property type="entry name" value="Mit_KHE1"/>
</dbReference>
<dbReference type="EMBL" id="JARJCW010000002">
    <property type="protein sequence ID" value="KAJ7228181.1"/>
    <property type="molecule type" value="Genomic_DNA"/>
</dbReference>